<evidence type="ECO:0000256" key="7">
    <source>
        <dbReference type="ARBA" id="ARBA00022989"/>
    </source>
</evidence>
<keyword evidence="7 11" id="KW-1133">Transmembrane helix</keyword>
<reference evidence="14" key="1">
    <citation type="submission" date="2017-02" db="EMBL/GenBank/DDBJ databases">
        <authorList>
            <person name="Daims H."/>
        </authorList>
    </citation>
    <scope>NUCLEOTIDE SEQUENCE [LARGE SCALE GENOMIC DNA]</scope>
</reference>
<keyword evidence="8 11" id="KW-0472">Membrane</keyword>
<feature type="repeat" description="TPR" evidence="10">
    <location>
        <begin position="366"/>
        <end position="399"/>
    </location>
</feature>
<evidence type="ECO:0000256" key="6">
    <source>
        <dbReference type="ARBA" id="ARBA00022692"/>
    </source>
</evidence>
<feature type="transmembrane region" description="Helical" evidence="11">
    <location>
        <begin position="45"/>
        <end position="65"/>
    </location>
</feature>
<dbReference type="Gene3D" id="1.25.40.10">
    <property type="entry name" value="Tetratricopeptide repeat domain"/>
    <property type="match status" value="2"/>
</dbReference>
<organism evidence="13 14">
    <name type="scientific">Crenothrix polyspora</name>
    <dbReference type="NCBI Taxonomy" id="360316"/>
    <lineage>
        <taxon>Bacteria</taxon>
        <taxon>Pseudomonadati</taxon>
        <taxon>Pseudomonadota</taxon>
        <taxon>Gammaproteobacteria</taxon>
        <taxon>Methylococcales</taxon>
        <taxon>Crenotrichaceae</taxon>
        <taxon>Crenothrix</taxon>
    </lineage>
</organism>
<sequence>MKRLIYFLGPLLLAIVAVFLLNKWLGGFETPGYVLIGIAGWSMETSLVVFAISLIIGFYVFYNFFRFMGWLVQVPGRYKSRGKRIKFNRSQEALIAGLVDSAEGNFEKAEKVLIKHASHSGAPLLHYLTAARAAQSRGAFEKRDEYLKKASNAPGSDLAVGLTQAELSLSGNQFDQALQTLTRLHSIDPTHASVLRLLHQTYQNLGDWESVRSLIPTLNKNKVMLEAEIKLLEAEAFSNLLKQASESGNAPEIQKLWSDIPSYIKRMQGLSAIYFAAMINAGDGAAVEEELTKLLSVNWDETLLALFGSVQSDDVAKQFSVAEKWLSLHPNDVVLLNVLGKLAIKCADPHKAEAYLSQSINTEPTVQAYQLLGDVLFARNEKDKACECYKYGLELASSEIVSQIDAVS</sequence>
<evidence type="ECO:0000256" key="11">
    <source>
        <dbReference type="SAM" id="Phobius"/>
    </source>
</evidence>
<evidence type="ECO:0000256" key="2">
    <source>
        <dbReference type="ARBA" id="ARBA00004429"/>
    </source>
</evidence>
<dbReference type="InterPro" id="IPR011990">
    <property type="entry name" value="TPR-like_helical_dom_sf"/>
</dbReference>
<dbReference type="Proteomes" id="UP000195667">
    <property type="component" value="Unassembled WGS sequence"/>
</dbReference>
<accession>A0A1R4HBR7</accession>
<dbReference type="InterPro" id="IPR010817">
    <property type="entry name" value="HemY_N"/>
</dbReference>
<gene>
    <name evidence="13" type="ORF">CRENPOLYSF1_430032</name>
</gene>
<evidence type="ECO:0000256" key="8">
    <source>
        <dbReference type="ARBA" id="ARBA00023136"/>
    </source>
</evidence>
<dbReference type="InterPro" id="IPR005254">
    <property type="entry name" value="Heme_biosyn_assoc_TPR_pro"/>
</dbReference>
<evidence type="ECO:0000256" key="4">
    <source>
        <dbReference type="ARBA" id="ARBA00022475"/>
    </source>
</evidence>
<proteinExistence type="predicted"/>
<dbReference type="GO" id="GO:0042168">
    <property type="term" value="P:heme metabolic process"/>
    <property type="evidence" value="ECO:0007669"/>
    <property type="project" value="InterPro"/>
</dbReference>
<evidence type="ECO:0000259" key="12">
    <source>
        <dbReference type="Pfam" id="PF07219"/>
    </source>
</evidence>
<evidence type="ECO:0000256" key="1">
    <source>
        <dbReference type="ARBA" id="ARBA00002962"/>
    </source>
</evidence>
<evidence type="ECO:0000313" key="13">
    <source>
        <dbReference type="EMBL" id="SJM93320.1"/>
    </source>
</evidence>
<keyword evidence="6 11" id="KW-0812">Transmembrane</keyword>
<evidence type="ECO:0000313" key="14">
    <source>
        <dbReference type="Proteomes" id="UP000195667"/>
    </source>
</evidence>
<dbReference type="PROSITE" id="PS50005">
    <property type="entry name" value="TPR"/>
    <property type="match status" value="1"/>
</dbReference>
<evidence type="ECO:0000256" key="9">
    <source>
        <dbReference type="ARBA" id="ARBA00023244"/>
    </source>
</evidence>
<dbReference type="UniPathway" id="UPA00252"/>
<keyword evidence="10" id="KW-0802">TPR repeat</keyword>
<feature type="domain" description="HemY N-terminal" evidence="12">
    <location>
        <begin position="32"/>
        <end position="138"/>
    </location>
</feature>
<dbReference type="Pfam" id="PF13181">
    <property type="entry name" value="TPR_8"/>
    <property type="match status" value="1"/>
</dbReference>
<evidence type="ECO:0000256" key="10">
    <source>
        <dbReference type="PROSITE-ProRule" id="PRU00339"/>
    </source>
</evidence>
<feature type="transmembrane region" description="Helical" evidence="11">
    <location>
        <begin position="5"/>
        <end position="25"/>
    </location>
</feature>
<keyword evidence="14" id="KW-1185">Reference proteome</keyword>
<dbReference type="RefSeq" id="WP_176371087.1">
    <property type="nucleotide sequence ID" value="NZ_FUKI01000119.1"/>
</dbReference>
<dbReference type="Pfam" id="PF07219">
    <property type="entry name" value="HemY_N"/>
    <property type="match status" value="1"/>
</dbReference>
<dbReference type="GO" id="GO:0005886">
    <property type="term" value="C:plasma membrane"/>
    <property type="evidence" value="ECO:0007669"/>
    <property type="project" value="UniProtKB-SubCell"/>
</dbReference>
<dbReference type="SUPFAM" id="SSF48452">
    <property type="entry name" value="TPR-like"/>
    <property type="match status" value="2"/>
</dbReference>
<keyword evidence="5" id="KW-0997">Cell inner membrane</keyword>
<evidence type="ECO:0000256" key="5">
    <source>
        <dbReference type="ARBA" id="ARBA00022519"/>
    </source>
</evidence>
<comment type="pathway">
    <text evidence="3">Porphyrin-containing compound metabolism; protoheme biosynthesis.</text>
</comment>
<dbReference type="GO" id="GO:0006779">
    <property type="term" value="P:porphyrin-containing compound biosynthetic process"/>
    <property type="evidence" value="ECO:0007669"/>
    <property type="project" value="UniProtKB-KW"/>
</dbReference>
<dbReference type="NCBIfam" id="TIGR00540">
    <property type="entry name" value="TPR_hemY_coli"/>
    <property type="match status" value="1"/>
</dbReference>
<comment type="subcellular location">
    <subcellularLocation>
        <location evidence="2">Cell inner membrane</location>
        <topology evidence="2">Multi-pass membrane protein</topology>
    </subcellularLocation>
</comment>
<evidence type="ECO:0000256" key="3">
    <source>
        <dbReference type="ARBA" id="ARBA00004744"/>
    </source>
</evidence>
<dbReference type="InterPro" id="IPR019734">
    <property type="entry name" value="TPR_rpt"/>
</dbReference>
<comment type="function">
    <text evidence="1">Involved in a late step of protoheme IX synthesis.</text>
</comment>
<keyword evidence="9" id="KW-0627">Porphyrin biosynthesis</keyword>
<dbReference type="AlphaFoldDB" id="A0A1R4HBR7"/>
<protein>
    <submittedName>
        <fullName evidence="13">HemY domain protein</fullName>
    </submittedName>
</protein>
<dbReference type="EMBL" id="FUKI01000119">
    <property type="protein sequence ID" value="SJM93320.1"/>
    <property type="molecule type" value="Genomic_DNA"/>
</dbReference>
<keyword evidence="4" id="KW-1003">Cell membrane</keyword>
<name>A0A1R4HBR7_9GAMM</name>